<feature type="compositionally biased region" description="Basic and acidic residues" evidence="1">
    <location>
        <begin position="336"/>
        <end position="364"/>
    </location>
</feature>
<feature type="compositionally biased region" description="Polar residues" evidence="1">
    <location>
        <begin position="145"/>
        <end position="154"/>
    </location>
</feature>
<feature type="compositionally biased region" description="Low complexity" evidence="1">
    <location>
        <begin position="211"/>
        <end position="222"/>
    </location>
</feature>
<feature type="compositionally biased region" description="Polar residues" evidence="1">
    <location>
        <begin position="245"/>
        <end position="264"/>
    </location>
</feature>
<reference evidence="2 3" key="1">
    <citation type="submission" date="2021-02" db="EMBL/GenBank/DDBJ databases">
        <title>Genome assembly of Pseudopithomyces chartarum.</title>
        <authorList>
            <person name="Jauregui R."/>
            <person name="Singh J."/>
            <person name="Voisey C."/>
        </authorList>
    </citation>
    <scope>NUCLEOTIDE SEQUENCE [LARGE SCALE GENOMIC DNA]</scope>
    <source>
        <strain evidence="2 3">AGR01</strain>
    </source>
</reference>
<feature type="compositionally biased region" description="Polar residues" evidence="1">
    <location>
        <begin position="55"/>
        <end position="67"/>
    </location>
</feature>
<evidence type="ECO:0000313" key="3">
    <source>
        <dbReference type="Proteomes" id="UP001280581"/>
    </source>
</evidence>
<feature type="compositionally biased region" description="Low complexity" evidence="1">
    <location>
        <begin position="273"/>
        <end position="293"/>
    </location>
</feature>
<protein>
    <submittedName>
        <fullName evidence="2">Uncharacterized protein</fullName>
    </submittedName>
</protein>
<feature type="compositionally biased region" description="Basic and acidic residues" evidence="1">
    <location>
        <begin position="304"/>
        <end position="326"/>
    </location>
</feature>
<gene>
    <name evidence="2" type="ORF">GRF29_44g951910</name>
</gene>
<comment type="caution">
    <text evidence="2">The sequence shown here is derived from an EMBL/GenBank/DDBJ whole genome shotgun (WGS) entry which is preliminary data.</text>
</comment>
<keyword evidence="3" id="KW-1185">Reference proteome</keyword>
<dbReference type="EMBL" id="WVTA01000005">
    <property type="protein sequence ID" value="KAK3209897.1"/>
    <property type="molecule type" value="Genomic_DNA"/>
</dbReference>
<feature type="region of interest" description="Disordered" evidence="1">
    <location>
        <begin position="21"/>
        <end position="364"/>
    </location>
</feature>
<evidence type="ECO:0000313" key="2">
    <source>
        <dbReference type="EMBL" id="KAK3209897.1"/>
    </source>
</evidence>
<feature type="compositionally biased region" description="Low complexity" evidence="1">
    <location>
        <begin position="127"/>
        <end position="144"/>
    </location>
</feature>
<accession>A0AAN6LYK4</accession>
<feature type="compositionally biased region" description="Polar residues" evidence="1">
    <location>
        <begin position="87"/>
        <end position="99"/>
    </location>
</feature>
<sequence length="364" mass="36802">METITNVVNTVSGTVSKAIYGEQPANGNETAGNEPVSGVQGQGTATDPYDKGNSEDPTNPTTRNETAGSEPVSGLQGKGTVTEPFDQGNSADATNTTSLPIREKSALDNTANIPDLSAKPTIPTTDAFNSAAAANASTAAQPSAITSQENSTPGETLGQGDADAAHTKNLAATLSETDAPTSSSSEPKILDTTPNTDGPKTPGLAGFGDKPSISPSDQSQQPTIVSDVASSSTDTQALGAGDASASHTQNLSETLAKTEGSTDTSGKHDAPFVSEQSANAQQAAAPSAAPVEVGSTTGATTEDAATKKSASKEADRVLESTHKDETSGTAATASHTKSESPSGEKEKVSKMEKLKEKLHIGHKH</sequence>
<dbReference type="Proteomes" id="UP001280581">
    <property type="component" value="Unassembled WGS sequence"/>
</dbReference>
<proteinExistence type="predicted"/>
<name>A0AAN6LYK4_9PLEO</name>
<organism evidence="2 3">
    <name type="scientific">Pseudopithomyces chartarum</name>
    <dbReference type="NCBI Taxonomy" id="1892770"/>
    <lineage>
        <taxon>Eukaryota</taxon>
        <taxon>Fungi</taxon>
        <taxon>Dikarya</taxon>
        <taxon>Ascomycota</taxon>
        <taxon>Pezizomycotina</taxon>
        <taxon>Dothideomycetes</taxon>
        <taxon>Pleosporomycetidae</taxon>
        <taxon>Pleosporales</taxon>
        <taxon>Massarineae</taxon>
        <taxon>Didymosphaeriaceae</taxon>
        <taxon>Pseudopithomyces</taxon>
    </lineage>
</organism>
<dbReference type="AlphaFoldDB" id="A0AAN6LYK4"/>
<evidence type="ECO:0000256" key="1">
    <source>
        <dbReference type="SAM" id="MobiDB-lite"/>
    </source>
</evidence>
<feature type="compositionally biased region" description="Polar residues" evidence="1">
    <location>
        <begin position="170"/>
        <end position="198"/>
    </location>
</feature>